<dbReference type="PANTHER" id="PTHR33840:SF1">
    <property type="entry name" value="TLE1 PHOSPHOLIPASE DOMAIN-CONTAINING PROTEIN"/>
    <property type="match status" value="1"/>
</dbReference>
<feature type="domain" description="T6SS Phospholipase effector Tle1-like catalytic" evidence="1">
    <location>
        <begin position="36"/>
        <end position="283"/>
    </location>
</feature>
<dbReference type="RefSeq" id="WP_380788583.1">
    <property type="nucleotide sequence ID" value="NZ_JBHTKR010000001.1"/>
</dbReference>
<dbReference type="PANTHER" id="PTHR33840">
    <property type="match status" value="1"/>
</dbReference>
<sequence>MTTWRQLSKALFGRFLRRKPPEQAAALLPRRGPQILVIILDGTMSTLRAGHETNAGLTRKLLSEVAGVSVYYEPGIQLLDWRRAPDVMMGRGINRQIRRAYGWLASRYRPGDMIFLMGYSRGAFAVRSLAGVIDQVGLLRADCATERNIRTAYRHYQALPGSDVARAFHRAYCHPSVMVEMIGIWDTVKALGLRLPLLWKWSETAHAFHSHQLGASVRHGFHALALDETREVFAPILWETLSDRPVSVEQVWFNGAHGDVGGQLGGFHAARPLANIPLVWMLEKAEGCGLPLPAGWRGRFPCDPDAPRVGTWRGWGRMFLLRRTRLVGQDPSERLHHTVRTVPRHALQLGADLGA</sequence>
<gene>
    <name evidence="2" type="ORF">ACFQ3C_01615</name>
</gene>
<keyword evidence="3" id="KW-1185">Reference proteome</keyword>
<reference evidence="3" key="1">
    <citation type="journal article" date="2019" name="Int. J. Syst. Evol. Microbiol.">
        <title>The Global Catalogue of Microorganisms (GCM) 10K type strain sequencing project: providing services to taxonomists for standard genome sequencing and annotation.</title>
        <authorList>
            <consortium name="The Broad Institute Genomics Platform"/>
            <consortium name="The Broad Institute Genome Sequencing Center for Infectious Disease"/>
            <person name="Wu L."/>
            <person name="Ma J."/>
        </authorList>
    </citation>
    <scope>NUCLEOTIDE SEQUENCE [LARGE SCALE GENOMIC DNA]</scope>
    <source>
        <strain evidence="3">CCUG 55328</strain>
    </source>
</reference>
<dbReference type="Proteomes" id="UP001597151">
    <property type="component" value="Unassembled WGS sequence"/>
</dbReference>
<proteinExistence type="predicted"/>
<evidence type="ECO:0000313" key="2">
    <source>
        <dbReference type="EMBL" id="MFD1193366.1"/>
    </source>
</evidence>
<dbReference type="EMBL" id="JBHTKR010000001">
    <property type="protein sequence ID" value="MFD1193366.1"/>
    <property type="molecule type" value="Genomic_DNA"/>
</dbReference>
<protein>
    <submittedName>
        <fullName evidence="2">DUF2235 domain-containing protein</fullName>
    </submittedName>
</protein>
<dbReference type="Pfam" id="PF09994">
    <property type="entry name" value="T6SS_Tle1-like_cat"/>
    <property type="match status" value="1"/>
</dbReference>
<accession>A0ABW3TAE9</accession>
<name>A0ABW3TAE9_9RHOB</name>
<comment type="caution">
    <text evidence="2">The sequence shown here is derived from an EMBL/GenBank/DDBJ whole genome shotgun (WGS) entry which is preliminary data.</text>
</comment>
<evidence type="ECO:0000313" key="3">
    <source>
        <dbReference type="Proteomes" id="UP001597151"/>
    </source>
</evidence>
<evidence type="ECO:0000259" key="1">
    <source>
        <dbReference type="Pfam" id="PF09994"/>
    </source>
</evidence>
<organism evidence="2 3">
    <name type="scientific">Seohaeicola saemankumensis</name>
    <dbReference type="NCBI Taxonomy" id="481181"/>
    <lineage>
        <taxon>Bacteria</taxon>
        <taxon>Pseudomonadati</taxon>
        <taxon>Pseudomonadota</taxon>
        <taxon>Alphaproteobacteria</taxon>
        <taxon>Rhodobacterales</taxon>
        <taxon>Roseobacteraceae</taxon>
        <taxon>Seohaeicola</taxon>
    </lineage>
</organism>
<dbReference type="InterPro" id="IPR018712">
    <property type="entry name" value="Tle1-like_cat"/>
</dbReference>